<gene>
    <name evidence="1" type="ORF">TRN7648_00127</name>
</gene>
<dbReference type="Proteomes" id="UP000054935">
    <property type="component" value="Unassembled WGS sequence"/>
</dbReference>
<dbReference type="STRING" id="441103.TRN7648_00127"/>
<dbReference type="EMBL" id="CYSE01000001">
    <property type="protein sequence ID" value="CUH74869.1"/>
    <property type="molecule type" value="Genomic_DNA"/>
</dbReference>
<sequence>MHTKYDWEKRDQGRVVYVKRVLAADLPDDVREQVGDREALYAVCRGDDGEQLALVKDRSMAFVLARQNDLAPVTVH</sequence>
<evidence type="ECO:0000313" key="2">
    <source>
        <dbReference type="Proteomes" id="UP000054935"/>
    </source>
</evidence>
<organism evidence="1 2">
    <name type="scientific">Tropicibacter naphthalenivorans</name>
    <dbReference type="NCBI Taxonomy" id="441103"/>
    <lineage>
        <taxon>Bacteria</taxon>
        <taxon>Pseudomonadati</taxon>
        <taxon>Pseudomonadota</taxon>
        <taxon>Alphaproteobacteria</taxon>
        <taxon>Rhodobacterales</taxon>
        <taxon>Roseobacteraceae</taxon>
        <taxon>Tropicibacter</taxon>
    </lineage>
</organism>
<dbReference type="AlphaFoldDB" id="A0A0P1FZW2"/>
<accession>A0A0P1FZW2</accession>
<dbReference type="Pfam" id="PF06620">
    <property type="entry name" value="DUF1150"/>
    <property type="match status" value="1"/>
</dbReference>
<protein>
    <submittedName>
        <fullName evidence="1">Putative small protein</fullName>
    </submittedName>
</protein>
<dbReference type="OrthoDB" id="7205167at2"/>
<name>A0A0P1FZW2_9RHOB</name>
<reference evidence="1 2" key="1">
    <citation type="submission" date="2015-09" db="EMBL/GenBank/DDBJ databases">
        <authorList>
            <consortium name="Swine Surveillance"/>
        </authorList>
    </citation>
    <scope>NUCLEOTIDE SEQUENCE [LARGE SCALE GENOMIC DNA]</scope>
    <source>
        <strain evidence="1 2">CECT 7648</strain>
    </source>
</reference>
<dbReference type="InterPro" id="IPR009531">
    <property type="entry name" value="DUF1150"/>
</dbReference>
<dbReference type="RefSeq" id="WP_058245714.1">
    <property type="nucleotide sequence ID" value="NZ_CYSE01000001.1"/>
</dbReference>
<proteinExistence type="predicted"/>
<evidence type="ECO:0000313" key="1">
    <source>
        <dbReference type="EMBL" id="CUH74869.1"/>
    </source>
</evidence>
<keyword evidence="2" id="KW-1185">Reference proteome</keyword>